<reference evidence="2" key="1">
    <citation type="journal article" date="2022" name="Int. J. Mol. Sci.">
        <title>Draft Genome of Tanacetum Coccineum: Genomic Comparison of Closely Related Tanacetum-Family Plants.</title>
        <authorList>
            <person name="Yamashiro T."/>
            <person name="Shiraishi A."/>
            <person name="Nakayama K."/>
            <person name="Satake H."/>
        </authorList>
    </citation>
    <scope>NUCLEOTIDE SEQUENCE</scope>
</reference>
<proteinExistence type="predicted"/>
<organism evidence="2 3">
    <name type="scientific">Tanacetum coccineum</name>
    <dbReference type="NCBI Taxonomy" id="301880"/>
    <lineage>
        <taxon>Eukaryota</taxon>
        <taxon>Viridiplantae</taxon>
        <taxon>Streptophyta</taxon>
        <taxon>Embryophyta</taxon>
        <taxon>Tracheophyta</taxon>
        <taxon>Spermatophyta</taxon>
        <taxon>Magnoliopsida</taxon>
        <taxon>eudicotyledons</taxon>
        <taxon>Gunneridae</taxon>
        <taxon>Pentapetalae</taxon>
        <taxon>asterids</taxon>
        <taxon>campanulids</taxon>
        <taxon>Asterales</taxon>
        <taxon>Asteraceae</taxon>
        <taxon>Asteroideae</taxon>
        <taxon>Anthemideae</taxon>
        <taxon>Anthemidinae</taxon>
        <taxon>Tanacetum</taxon>
    </lineage>
</organism>
<sequence length="192" mass="22144">MGSKGTLSIMIAYMLYSIKINIPFNFAYFMANRMLGSRTNGRLLLYARLFTTLFEYAENKLPNQGRFPQCKAVDPIFTDFNSDHLHRTDIEYAKPKHGASSSRGPQLDPRERIEAQVDSWFDEDVWINAEDRISTDEEVDEPTLRNMSFGDRIAYKSYVTGNGYLRFLSSHLTSACPQVEPVRIFHKKISRV</sequence>
<keyword evidence="1" id="KW-0472">Membrane</keyword>
<keyword evidence="3" id="KW-1185">Reference proteome</keyword>
<gene>
    <name evidence="2" type="ORF">Tco_1082476</name>
</gene>
<keyword evidence="1" id="KW-1133">Transmembrane helix</keyword>
<accession>A0ABQ5I0G6</accession>
<feature type="transmembrane region" description="Helical" evidence="1">
    <location>
        <begin position="6"/>
        <end position="29"/>
    </location>
</feature>
<name>A0ABQ5I0G6_9ASTR</name>
<comment type="caution">
    <text evidence="2">The sequence shown here is derived from an EMBL/GenBank/DDBJ whole genome shotgun (WGS) entry which is preliminary data.</text>
</comment>
<evidence type="ECO:0000313" key="2">
    <source>
        <dbReference type="EMBL" id="GJT93631.1"/>
    </source>
</evidence>
<protein>
    <recommendedName>
        <fullName evidence="4">Transposase</fullName>
    </recommendedName>
</protein>
<dbReference type="Proteomes" id="UP001151760">
    <property type="component" value="Unassembled WGS sequence"/>
</dbReference>
<keyword evidence="1" id="KW-0812">Transmembrane</keyword>
<dbReference type="EMBL" id="BQNB010020220">
    <property type="protein sequence ID" value="GJT93631.1"/>
    <property type="molecule type" value="Genomic_DNA"/>
</dbReference>
<evidence type="ECO:0008006" key="4">
    <source>
        <dbReference type="Google" id="ProtNLM"/>
    </source>
</evidence>
<evidence type="ECO:0000313" key="3">
    <source>
        <dbReference type="Proteomes" id="UP001151760"/>
    </source>
</evidence>
<reference evidence="2" key="2">
    <citation type="submission" date="2022-01" db="EMBL/GenBank/DDBJ databases">
        <authorList>
            <person name="Yamashiro T."/>
            <person name="Shiraishi A."/>
            <person name="Satake H."/>
            <person name="Nakayama K."/>
        </authorList>
    </citation>
    <scope>NUCLEOTIDE SEQUENCE</scope>
</reference>
<evidence type="ECO:0000256" key="1">
    <source>
        <dbReference type="SAM" id="Phobius"/>
    </source>
</evidence>